<dbReference type="EMBL" id="JAPDIA010000008">
    <property type="protein sequence ID" value="MDG0812288.1"/>
    <property type="molecule type" value="Genomic_DNA"/>
</dbReference>
<dbReference type="Proteomes" id="UP001153404">
    <property type="component" value="Unassembled WGS sequence"/>
</dbReference>
<dbReference type="SMART" id="SM00450">
    <property type="entry name" value="RHOD"/>
    <property type="match status" value="1"/>
</dbReference>
<organism evidence="2 3">
    <name type="scientific">Cohnella rhizosphaerae</name>
    <dbReference type="NCBI Taxonomy" id="1457232"/>
    <lineage>
        <taxon>Bacteria</taxon>
        <taxon>Bacillati</taxon>
        <taxon>Bacillota</taxon>
        <taxon>Bacilli</taxon>
        <taxon>Bacillales</taxon>
        <taxon>Paenibacillaceae</taxon>
        <taxon>Cohnella</taxon>
    </lineage>
</organism>
<dbReference type="Pfam" id="PF00581">
    <property type="entry name" value="Rhodanese"/>
    <property type="match status" value="1"/>
</dbReference>
<name>A0A9X4KXD9_9BACL</name>
<dbReference type="PROSITE" id="PS50206">
    <property type="entry name" value="RHODANESE_3"/>
    <property type="match status" value="1"/>
</dbReference>
<proteinExistence type="predicted"/>
<dbReference type="AlphaFoldDB" id="A0A9X4KXD9"/>
<accession>A0A9X4KXD9</accession>
<protein>
    <submittedName>
        <fullName evidence="2">Rhodanese-like domain-containing protein</fullName>
    </submittedName>
</protein>
<dbReference type="InterPro" id="IPR001763">
    <property type="entry name" value="Rhodanese-like_dom"/>
</dbReference>
<gene>
    <name evidence="2" type="ORF">OMP40_25235</name>
</gene>
<evidence type="ECO:0000259" key="1">
    <source>
        <dbReference type="PROSITE" id="PS50206"/>
    </source>
</evidence>
<dbReference type="RefSeq" id="WP_277535517.1">
    <property type="nucleotide sequence ID" value="NZ_JAPDIA010000008.1"/>
</dbReference>
<sequence>MSTYDTTTVEQLKARLDAGEKLHLIDVREDEEVAAGMIPGAKHIRLGTLPDRLSEIPKDEEVIFVCRSGGRSGRACEYLSELGYGRTVNMIGGMLAWNEL</sequence>
<evidence type="ECO:0000313" key="2">
    <source>
        <dbReference type="EMBL" id="MDG0812288.1"/>
    </source>
</evidence>
<feature type="domain" description="Rhodanese" evidence="1">
    <location>
        <begin position="18"/>
        <end position="99"/>
    </location>
</feature>
<reference evidence="2" key="1">
    <citation type="submission" date="2022-10" db="EMBL/GenBank/DDBJ databases">
        <title>Comparative genomic analysis of Cohnella hashimotonis sp. nov., isolated from the International Space Station.</title>
        <authorList>
            <person name="Simpson A."/>
            <person name="Venkateswaran K."/>
        </authorList>
    </citation>
    <scope>NUCLEOTIDE SEQUENCE</scope>
    <source>
        <strain evidence="2">DSM 28161</strain>
    </source>
</reference>
<comment type="caution">
    <text evidence="2">The sequence shown here is derived from an EMBL/GenBank/DDBJ whole genome shotgun (WGS) entry which is preliminary data.</text>
</comment>
<dbReference type="PANTHER" id="PTHR43031:SF17">
    <property type="entry name" value="SULFURTRANSFERASE YTWF-RELATED"/>
    <property type="match status" value="1"/>
</dbReference>
<dbReference type="Gene3D" id="3.40.250.10">
    <property type="entry name" value="Rhodanese-like domain"/>
    <property type="match status" value="1"/>
</dbReference>
<evidence type="ECO:0000313" key="3">
    <source>
        <dbReference type="Proteomes" id="UP001153404"/>
    </source>
</evidence>
<dbReference type="CDD" id="cd00158">
    <property type="entry name" value="RHOD"/>
    <property type="match status" value="1"/>
</dbReference>
<dbReference type="SUPFAM" id="SSF52821">
    <property type="entry name" value="Rhodanese/Cell cycle control phosphatase"/>
    <property type="match status" value="1"/>
</dbReference>
<dbReference type="InterPro" id="IPR036873">
    <property type="entry name" value="Rhodanese-like_dom_sf"/>
</dbReference>
<dbReference type="PANTHER" id="PTHR43031">
    <property type="entry name" value="FAD-DEPENDENT OXIDOREDUCTASE"/>
    <property type="match status" value="1"/>
</dbReference>
<dbReference type="InterPro" id="IPR050229">
    <property type="entry name" value="GlpE_sulfurtransferase"/>
</dbReference>
<keyword evidence="3" id="KW-1185">Reference proteome</keyword>